<dbReference type="InterPro" id="IPR006259">
    <property type="entry name" value="Adenyl_kin_sub"/>
</dbReference>
<dbReference type="PANTHER" id="PTHR23359">
    <property type="entry name" value="NUCLEOTIDE KINASE"/>
    <property type="match status" value="1"/>
</dbReference>
<evidence type="ECO:0000313" key="13">
    <source>
        <dbReference type="Proteomes" id="UP000046155"/>
    </source>
</evidence>
<feature type="binding site" evidence="8">
    <location>
        <begin position="54"/>
        <end position="57"/>
    </location>
    <ligand>
        <name>AMP</name>
        <dbReference type="ChEBI" id="CHEBI:456215"/>
    </ligand>
</feature>
<name>A0A0B7MPN1_9FIRM</name>
<dbReference type="InterPro" id="IPR033690">
    <property type="entry name" value="Adenylat_kinase_CS"/>
</dbReference>
<feature type="binding site" evidence="8">
    <location>
        <position position="123"/>
    </location>
    <ligand>
        <name>Zn(2+)</name>
        <dbReference type="ChEBI" id="CHEBI:29105"/>
        <note>structural</note>
    </ligand>
</feature>
<evidence type="ECO:0000256" key="6">
    <source>
        <dbReference type="ARBA" id="ARBA00022833"/>
    </source>
</evidence>
<comment type="function">
    <text evidence="8">Catalyzes the reversible transfer of the terminal phosphate group between ATP and AMP. Plays an important role in cellular energy homeostasis and in adenine nucleotide metabolism.</text>
</comment>
<keyword evidence="8" id="KW-0963">Cytoplasm</keyword>
<comment type="subcellular location">
    <subcellularLocation>
        <location evidence="8 10">Cytoplasm</location>
    </subcellularLocation>
</comment>
<keyword evidence="4 8" id="KW-0547">Nucleotide-binding</keyword>
<dbReference type="EMBL" id="CDRZ01000274">
    <property type="protein sequence ID" value="CEO90168.1"/>
    <property type="molecule type" value="Genomic_DNA"/>
</dbReference>
<dbReference type="GO" id="GO:0005737">
    <property type="term" value="C:cytoplasm"/>
    <property type="evidence" value="ECO:0007669"/>
    <property type="project" value="UniProtKB-SubCell"/>
</dbReference>
<keyword evidence="2 8" id="KW-0479">Metal-binding</keyword>
<comment type="domain">
    <text evidence="8">Consists of three domains, a large central CORE domain and two small peripheral domains, NMPbind and LID, which undergo movements during catalysis. The LID domain closes over the site of phosphoryl transfer upon ATP binding. Assembling and dissambling the active center during each catalytic cycle provides an effective means to prevent ATP hydrolysis. Some bacteria have evolved a zinc-coordinating structure that stabilizes the LID domain.</text>
</comment>
<reference evidence="13" key="1">
    <citation type="submission" date="2015-01" db="EMBL/GenBank/DDBJ databases">
        <authorList>
            <person name="Manzoor Shahid"/>
            <person name="Zubair Saima"/>
        </authorList>
    </citation>
    <scope>NUCLEOTIDE SEQUENCE [LARGE SCALE GENOMIC DNA]</scope>
    <source>
        <strain evidence="13">Sp3</strain>
    </source>
</reference>
<feature type="binding site" evidence="8">
    <location>
        <position position="130"/>
    </location>
    <ligand>
        <name>AMP</name>
        <dbReference type="ChEBI" id="CHEBI:456215"/>
    </ligand>
</feature>
<feature type="binding site" evidence="8">
    <location>
        <position position="103"/>
    </location>
    <ligand>
        <name>Zn(2+)</name>
        <dbReference type="ChEBI" id="CHEBI:29105"/>
        <note>structural</note>
    </ligand>
</feature>
<comment type="pathway">
    <text evidence="8">Purine metabolism; AMP biosynthesis via salvage pathway; AMP from ADP: step 1/1.</text>
</comment>
<dbReference type="Gene3D" id="3.40.50.300">
    <property type="entry name" value="P-loop containing nucleotide triphosphate hydrolases"/>
    <property type="match status" value="1"/>
</dbReference>
<accession>A0A0B7MPN1</accession>
<sequence length="186" mass="21134">MIFSGSEIKESSELGKKIKSYLDTGKLVPDQVTVMVIKKRLLQPDCTRGFLLDGFPRTIPQAEALDSILKEIEEGRLDLVLNISVDPQVLLERLTGRRVCRKCGATYHLLYQAPERDGICDSCGGDLYQRSDDTAETVSNRLDVYRRQTMPLLEYYRQRGIVQEVDGELSIDQVFSEIEKVIRSFA</sequence>
<keyword evidence="3 8" id="KW-0545">Nucleotide biosynthesis</keyword>
<feature type="binding site" evidence="8">
    <location>
        <begin position="26"/>
        <end position="28"/>
    </location>
    <ligand>
        <name>AMP</name>
        <dbReference type="ChEBI" id="CHEBI:456215"/>
    </ligand>
</feature>
<dbReference type="GO" id="GO:0004017">
    <property type="term" value="F:AMP kinase activity"/>
    <property type="evidence" value="ECO:0007669"/>
    <property type="project" value="UniProtKB-UniRule"/>
</dbReference>
<keyword evidence="5 8" id="KW-0418">Kinase</keyword>
<dbReference type="NCBIfam" id="TIGR01351">
    <property type="entry name" value="adk"/>
    <property type="match status" value="1"/>
</dbReference>
<feature type="binding site" evidence="8">
    <location>
        <position position="120"/>
    </location>
    <ligand>
        <name>Zn(2+)</name>
        <dbReference type="ChEBI" id="CHEBI:29105"/>
        <note>structural</note>
    </ligand>
</feature>
<feature type="binding site" evidence="8">
    <location>
        <position position="97"/>
    </location>
    <ligand>
        <name>ATP</name>
        <dbReference type="ChEBI" id="CHEBI:30616"/>
    </ligand>
</feature>
<evidence type="ECO:0000256" key="4">
    <source>
        <dbReference type="ARBA" id="ARBA00022741"/>
    </source>
</evidence>
<protein>
    <recommendedName>
        <fullName evidence="8 10">Adenylate kinase</fullName>
        <shortName evidence="8">AK</shortName>
        <ecNumber evidence="8 10">2.7.4.3</ecNumber>
    </recommendedName>
    <alternativeName>
        <fullName evidence="8">ATP-AMP transphosphorylase</fullName>
    </alternativeName>
    <alternativeName>
        <fullName evidence="8">ATP:AMP phosphotransferase</fullName>
    </alternativeName>
    <alternativeName>
        <fullName evidence="8">Adenylate monophosphate kinase</fullName>
    </alternativeName>
</protein>
<dbReference type="NCBIfam" id="NF001380">
    <property type="entry name" value="PRK00279.1-2"/>
    <property type="match status" value="1"/>
</dbReference>
<evidence type="ECO:0000256" key="9">
    <source>
        <dbReference type="RuleBase" id="RU003330"/>
    </source>
</evidence>
<dbReference type="SUPFAM" id="SSF52540">
    <property type="entry name" value="P-loop containing nucleoside triphosphate hydrolases"/>
    <property type="match status" value="1"/>
</dbReference>
<feature type="domain" description="Adenylate kinase active site lid" evidence="11">
    <location>
        <begin position="97"/>
        <end position="132"/>
    </location>
</feature>
<feature type="binding site" evidence="8">
    <location>
        <position position="6"/>
    </location>
    <ligand>
        <name>AMP</name>
        <dbReference type="ChEBI" id="CHEBI:456215"/>
    </ligand>
</feature>
<dbReference type="PROSITE" id="PS00113">
    <property type="entry name" value="ADENYLATE_KINASE"/>
    <property type="match status" value="1"/>
</dbReference>
<organism evidence="12 13">
    <name type="scientific">Syntrophaceticus schinkii</name>
    <dbReference type="NCBI Taxonomy" id="499207"/>
    <lineage>
        <taxon>Bacteria</taxon>
        <taxon>Bacillati</taxon>
        <taxon>Bacillota</taxon>
        <taxon>Clostridia</taxon>
        <taxon>Thermoanaerobacterales</taxon>
        <taxon>Thermoanaerobacterales Family III. Incertae Sedis</taxon>
        <taxon>Syntrophaceticus</taxon>
    </lineage>
</organism>
<keyword evidence="6 8" id="KW-0862">Zinc</keyword>
<dbReference type="InterPro" id="IPR000850">
    <property type="entry name" value="Adenylat/UMP-CMP_kin"/>
</dbReference>
<comment type="subunit">
    <text evidence="8 10">Monomer.</text>
</comment>
<feature type="binding site" evidence="8">
    <location>
        <begin position="106"/>
        <end position="107"/>
    </location>
    <ligand>
        <name>ATP</name>
        <dbReference type="ChEBI" id="CHEBI:30616"/>
    </ligand>
</feature>
<evidence type="ECO:0000259" key="11">
    <source>
        <dbReference type="Pfam" id="PF05191"/>
    </source>
</evidence>
<evidence type="ECO:0000256" key="1">
    <source>
        <dbReference type="ARBA" id="ARBA00022679"/>
    </source>
</evidence>
<dbReference type="Pfam" id="PF05191">
    <property type="entry name" value="ADK_lid"/>
    <property type="match status" value="1"/>
</dbReference>
<comment type="caution">
    <text evidence="8">Lacks conserved residue(s) required for the propagation of feature annotation.</text>
</comment>
<evidence type="ECO:0000313" key="12">
    <source>
        <dbReference type="EMBL" id="CEO90168.1"/>
    </source>
</evidence>
<evidence type="ECO:0000256" key="3">
    <source>
        <dbReference type="ARBA" id="ARBA00022727"/>
    </source>
</evidence>
<dbReference type="EC" id="2.7.4.3" evidence="8 10"/>
<dbReference type="GO" id="GO:0008270">
    <property type="term" value="F:zinc ion binding"/>
    <property type="evidence" value="ECO:0007669"/>
    <property type="project" value="UniProtKB-UniRule"/>
</dbReference>
<evidence type="ECO:0000256" key="10">
    <source>
        <dbReference type="RuleBase" id="RU003331"/>
    </source>
</evidence>
<dbReference type="Proteomes" id="UP000046155">
    <property type="component" value="Unassembled WGS sequence"/>
</dbReference>
<feature type="binding site" evidence="8">
    <location>
        <position position="169"/>
    </location>
    <ligand>
        <name>ATP</name>
        <dbReference type="ChEBI" id="CHEBI:30616"/>
    </ligand>
</feature>
<dbReference type="PRINTS" id="PR00094">
    <property type="entry name" value="ADENYLTKNASE"/>
</dbReference>
<dbReference type="AlphaFoldDB" id="A0A0B7MPN1"/>
<dbReference type="Pfam" id="PF00406">
    <property type="entry name" value="ADK"/>
    <property type="match status" value="1"/>
</dbReference>
<keyword evidence="1 8" id="KW-0808">Transferase</keyword>
<comment type="catalytic activity">
    <reaction evidence="8 10">
        <text>AMP + ATP = 2 ADP</text>
        <dbReference type="Rhea" id="RHEA:12973"/>
        <dbReference type="ChEBI" id="CHEBI:30616"/>
        <dbReference type="ChEBI" id="CHEBI:456215"/>
        <dbReference type="ChEBI" id="CHEBI:456216"/>
        <dbReference type="EC" id="2.7.4.3"/>
    </reaction>
</comment>
<feature type="region of interest" description="LID" evidence="8">
    <location>
        <begin position="96"/>
        <end position="133"/>
    </location>
</feature>
<dbReference type="FunFam" id="3.40.50.300:FF:000106">
    <property type="entry name" value="Adenylate kinase mitochondrial"/>
    <property type="match status" value="1"/>
</dbReference>
<gene>
    <name evidence="8 12" type="primary">adk</name>
    <name evidence="12" type="ORF">SSCH_740038</name>
</gene>
<feature type="binding site" evidence="8">
    <location>
        <position position="61"/>
    </location>
    <ligand>
        <name>AMP</name>
        <dbReference type="ChEBI" id="CHEBI:456215"/>
    </ligand>
</feature>
<comment type="similarity">
    <text evidence="8 9">Belongs to the adenylate kinase family.</text>
</comment>
<feature type="binding site" evidence="8">
    <location>
        <position position="141"/>
    </location>
    <ligand>
        <name>AMP</name>
        <dbReference type="ChEBI" id="CHEBI:456215"/>
    </ligand>
</feature>
<keyword evidence="7 8" id="KW-0067">ATP-binding</keyword>
<proteinExistence type="inferred from homology"/>
<dbReference type="HAMAP" id="MF_00235">
    <property type="entry name" value="Adenylate_kinase_Adk"/>
    <property type="match status" value="1"/>
</dbReference>
<dbReference type="GO" id="GO:0044209">
    <property type="term" value="P:AMP salvage"/>
    <property type="evidence" value="ECO:0007669"/>
    <property type="project" value="UniProtKB-UniRule"/>
</dbReference>
<evidence type="ECO:0000256" key="8">
    <source>
        <dbReference type="HAMAP-Rule" id="MF_00235"/>
    </source>
</evidence>
<dbReference type="CDD" id="cd01428">
    <property type="entry name" value="ADK"/>
    <property type="match status" value="1"/>
</dbReference>
<dbReference type="InterPro" id="IPR007862">
    <property type="entry name" value="Adenylate_kinase_lid-dom"/>
</dbReference>
<evidence type="ECO:0000256" key="7">
    <source>
        <dbReference type="ARBA" id="ARBA00022840"/>
    </source>
</evidence>
<dbReference type="GO" id="GO:0005524">
    <property type="term" value="F:ATP binding"/>
    <property type="evidence" value="ECO:0007669"/>
    <property type="project" value="UniProtKB-UniRule"/>
</dbReference>
<keyword evidence="13" id="KW-1185">Reference proteome</keyword>
<evidence type="ECO:0000256" key="5">
    <source>
        <dbReference type="ARBA" id="ARBA00022777"/>
    </source>
</evidence>
<feature type="binding site" evidence="8">
    <location>
        <position position="100"/>
    </location>
    <ligand>
        <name>Zn(2+)</name>
        <dbReference type="ChEBI" id="CHEBI:29105"/>
        <note>structural</note>
    </ligand>
</feature>
<dbReference type="UniPathway" id="UPA00588">
    <property type="reaction ID" value="UER00649"/>
</dbReference>
<dbReference type="InterPro" id="IPR027417">
    <property type="entry name" value="P-loop_NTPase"/>
</dbReference>
<evidence type="ECO:0000256" key="2">
    <source>
        <dbReference type="ARBA" id="ARBA00022723"/>
    </source>
</evidence>